<dbReference type="KEGG" id="egl:EGR_03201"/>
<evidence type="ECO:0000313" key="2">
    <source>
        <dbReference type="Proteomes" id="UP000019149"/>
    </source>
</evidence>
<dbReference type="AlphaFoldDB" id="W6ULG3"/>
<evidence type="ECO:0000313" key="1">
    <source>
        <dbReference type="EMBL" id="EUB61928.1"/>
    </source>
</evidence>
<dbReference type="GeneID" id="36338916"/>
<gene>
    <name evidence="1" type="ORF">EGR_03201</name>
</gene>
<reference evidence="1 2" key="1">
    <citation type="journal article" date="2013" name="Nat. Genet.">
        <title>The genome of the hydatid tapeworm Echinococcus granulosus.</title>
        <authorList>
            <person name="Zheng H."/>
            <person name="Zhang W."/>
            <person name="Zhang L."/>
            <person name="Zhang Z."/>
            <person name="Li J."/>
            <person name="Lu G."/>
            <person name="Zhu Y."/>
            <person name="Wang Y."/>
            <person name="Huang Y."/>
            <person name="Liu J."/>
            <person name="Kang H."/>
            <person name="Chen J."/>
            <person name="Wang L."/>
            <person name="Chen A."/>
            <person name="Yu S."/>
            <person name="Gao Z."/>
            <person name="Jin L."/>
            <person name="Gu W."/>
            <person name="Wang Z."/>
            <person name="Zhao L."/>
            <person name="Shi B."/>
            <person name="Wen H."/>
            <person name="Lin R."/>
            <person name="Jones M.K."/>
            <person name="Brejova B."/>
            <person name="Vinar T."/>
            <person name="Zhao G."/>
            <person name="McManus D.P."/>
            <person name="Chen Z."/>
            <person name="Zhou Y."/>
            <person name="Wang S."/>
        </authorList>
    </citation>
    <scope>NUCLEOTIDE SEQUENCE [LARGE SCALE GENOMIC DNA]</scope>
</reference>
<dbReference type="CTD" id="36338916"/>
<protein>
    <submittedName>
        <fullName evidence="1">Uncharacterized protein</fullName>
    </submittedName>
</protein>
<organism evidence="1 2">
    <name type="scientific">Echinococcus granulosus</name>
    <name type="common">Hydatid tapeworm</name>
    <dbReference type="NCBI Taxonomy" id="6210"/>
    <lineage>
        <taxon>Eukaryota</taxon>
        <taxon>Metazoa</taxon>
        <taxon>Spiralia</taxon>
        <taxon>Lophotrochozoa</taxon>
        <taxon>Platyhelminthes</taxon>
        <taxon>Cestoda</taxon>
        <taxon>Eucestoda</taxon>
        <taxon>Cyclophyllidea</taxon>
        <taxon>Taeniidae</taxon>
        <taxon>Echinococcus</taxon>
        <taxon>Echinococcus granulosus group</taxon>
    </lineage>
</organism>
<name>W6ULG3_ECHGR</name>
<accession>W6ULG3</accession>
<dbReference type="Proteomes" id="UP000019149">
    <property type="component" value="Unassembled WGS sequence"/>
</dbReference>
<comment type="caution">
    <text evidence="1">The sequence shown here is derived from an EMBL/GenBank/DDBJ whole genome shotgun (WGS) entry which is preliminary data.</text>
</comment>
<sequence length="393" mass="45567">MAHKSNVELVVTDFFNWLYFPVNLRNMHFKEERCFLPNLCSPNRGYLFNFLPNLSLHFTTIRLLGKVGSYQKRRGERFYGKSANFIKHLISFSAYSLRKLASLPIGTAVPRSTLKKEKNLKRDLASVREDQGKVLTTTVEFLITHSFPNNSNGKTLLCFVDSLPSSSSLDYEDEDESTWQTVVRRPKSGPLTPFASVLLNLHEFQITCLKYQRYLLFNTLLVNKEKCNKYRFRISFKGNWSSNSLQQMLDLYHCFAATHDDAVALLEHGWSLVTQLESASPQFSLVSSRRSLSVKGRYLLFVFLREIHSSSTALKSEPLSALPCSVFFQKKKHSSSKLFLKSVLPDLEGHCLKEEIRTFKWMKHPRTRNYYDKRTTNLFTQKDHNFGETPRKK</sequence>
<dbReference type="RefSeq" id="XP_024353124.1">
    <property type="nucleotide sequence ID" value="XM_024492450.1"/>
</dbReference>
<proteinExistence type="predicted"/>
<dbReference type="EMBL" id="APAU02000016">
    <property type="protein sequence ID" value="EUB61928.1"/>
    <property type="molecule type" value="Genomic_DNA"/>
</dbReference>
<keyword evidence="2" id="KW-1185">Reference proteome</keyword>